<accession>A0A183IKG2</accession>
<proteinExistence type="predicted"/>
<dbReference type="SUPFAM" id="SSF52540">
    <property type="entry name" value="P-loop containing nucleoside triphosphate hydrolases"/>
    <property type="match status" value="1"/>
</dbReference>
<dbReference type="PANTHER" id="PTHR10229">
    <property type="entry name" value="GTP-BINDING PROTEIN HFLX"/>
    <property type="match status" value="1"/>
</dbReference>
<dbReference type="Proteomes" id="UP000270296">
    <property type="component" value="Unassembled WGS sequence"/>
</dbReference>
<dbReference type="GO" id="GO:0005525">
    <property type="term" value="F:GTP binding"/>
    <property type="evidence" value="ECO:0007669"/>
    <property type="project" value="InterPro"/>
</dbReference>
<dbReference type="PANTHER" id="PTHR10229:SF0">
    <property type="entry name" value="GTP-BINDING PROTEIN 6-RELATED"/>
    <property type="match status" value="1"/>
</dbReference>
<protein>
    <submittedName>
        <fullName evidence="3">Hflx-type G domain-containing protein</fullName>
    </submittedName>
</protein>
<name>A0A183IKG2_9BILA</name>
<reference evidence="3" key="1">
    <citation type="submission" date="2016-06" db="UniProtKB">
        <authorList>
            <consortium name="WormBaseParasite"/>
        </authorList>
    </citation>
    <scope>IDENTIFICATION</scope>
</reference>
<gene>
    <name evidence="1" type="ORF">SBAD_LOCUS4108</name>
</gene>
<dbReference type="GO" id="GO:0005737">
    <property type="term" value="C:cytoplasm"/>
    <property type="evidence" value="ECO:0007669"/>
    <property type="project" value="TreeGrafter"/>
</dbReference>
<dbReference type="WBParaSite" id="SBAD_0000428901-mRNA-1">
    <property type="protein sequence ID" value="SBAD_0000428901-mRNA-1"/>
    <property type="gene ID" value="SBAD_0000428901"/>
</dbReference>
<evidence type="ECO:0000313" key="3">
    <source>
        <dbReference type="WBParaSite" id="SBAD_0000428901-mRNA-1"/>
    </source>
</evidence>
<sequence>KSEVFRLSPTSADLLLTPFSSVSVLPPDEIPHVVCLPFFHSVTRFAYVNHTTGARELDLILHVQDISSRGLKRQNEVTEKVLDRLNLSSELKKNMITVWNKIDLVSEEMQKTLPNRPLNCAVVSCRTNEGMAQLRSVIEQRLLYSLGYLSKTFRVPMGGPQLSYLYRTAAVKNVVPAMDGNHLKVTTLLPNHIYEIFLHKFGDLEISG</sequence>
<reference evidence="1 2" key="2">
    <citation type="submission" date="2018-11" db="EMBL/GenBank/DDBJ databases">
        <authorList>
            <consortium name="Pathogen Informatics"/>
        </authorList>
    </citation>
    <scope>NUCLEOTIDE SEQUENCE [LARGE SCALE GENOMIC DNA]</scope>
</reference>
<dbReference type="InterPro" id="IPR016496">
    <property type="entry name" value="GTPase_HflX"/>
</dbReference>
<dbReference type="GO" id="GO:0043022">
    <property type="term" value="F:ribosome binding"/>
    <property type="evidence" value="ECO:0007669"/>
    <property type="project" value="TreeGrafter"/>
</dbReference>
<organism evidence="3">
    <name type="scientific">Soboliphyme baturini</name>
    <dbReference type="NCBI Taxonomy" id="241478"/>
    <lineage>
        <taxon>Eukaryota</taxon>
        <taxon>Metazoa</taxon>
        <taxon>Ecdysozoa</taxon>
        <taxon>Nematoda</taxon>
        <taxon>Enoplea</taxon>
        <taxon>Dorylaimia</taxon>
        <taxon>Dioctophymatida</taxon>
        <taxon>Dioctophymatoidea</taxon>
        <taxon>Soboliphymatidae</taxon>
        <taxon>Soboliphyme</taxon>
    </lineage>
</organism>
<evidence type="ECO:0000313" key="2">
    <source>
        <dbReference type="Proteomes" id="UP000270296"/>
    </source>
</evidence>
<dbReference type="EMBL" id="UZAM01008130">
    <property type="protein sequence ID" value="VDP03386.1"/>
    <property type="molecule type" value="Genomic_DNA"/>
</dbReference>
<keyword evidence="2" id="KW-1185">Reference proteome</keyword>
<dbReference type="Gene3D" id="3.40.50.300">
    <property type="entry name" value="P-loop containing nucleotide triphosphate hydrolases"/>
    <property type="match status" value="1"/>
</dbReference>
<dbReference type="AlphaFoldDB" id="A0A183IKG2"/>
<evidence type="ECO:0000313" key="1">
    <source>
        <dbReference type="EMBL" id="VDP03386.1"/>
    </source>
</evidence>
<dbReference type="InterPro" id="IPR027417">
    <property type="entry name" value="P-loop_NTPase"/>
</dbReference>
<dbReference type="OrthoDB" id="10268034at2759"/>